<feature type="region of interest" description="Disordered" evidence="3">
    <location>
        <begin position="32"/>
        <end position="73"/>
    </location>
</feature>
<dbReference type="GO" id="GO:0016787">
    <property type="term" value="F:hydrolase activity"/>
    <property type="evidence" value="ECO:0007669"/>
    <property type="project" value="UniProtKB-KW"/>
</dbReference>
<name>A0A2S4N756_9FLAO</name>
<dbReference type="Gene3D" id="3.10.450.30">
    <property type="entry name" value="Microbial ribonucleases"/>
    <property type="match status" value="1"/>
</dbReference>
<dbReference type="InterPro" id="IPR016191">
    <property type="entry name" value="Ribonuclease/ribotoxin"/>
</dbReference>
<evidence type="ECO:0000313" key="5">
    <source>
        <dbReference type="Proteomes" id="UP000237056"/>
    </source>
</evidence>
<evidence type="ECO:0000313" key="4">
    <source>
        <dbReference type="EMBL" id="POS01549.1"/>
    </source>
</evidence>
<dbReference type="Proteomes" id="UP000237056">
    <property type="component" value="Unassembled WGS sequence"/>
</dbReference>
<dbReference type="Pfam" id="PF00545">
    <property type="entry name" value="Ribonuclease"/>
    <property type="match status" value="1"/>
</dbReference>
<dbReference type="OrthoDB" id="9803442at2"/>
<feature type="compositionally biased region" description="Low complexity" evidence="3">
    <location>
        <begin position="32"/>
        <end position="44"/>
    </location>
</feature>
<dbReference type="InterPro" id="IPR000026">
    <property type="entry name" value="N1-like"/>
</dbReference>
<organism evidence="4 5">
    <name type="scientific">Flavobacterium croceum DSM 17960</name>
    <dbReference type="NCBI Taxonomy" id="1121886"/>
    <lineage>
        <taxon>Bacteria</taxon>
        <taxon>Pseudomonadati</taxon>
        <taxon>Bacteroidota</taxon>
        <taxon>Flavobacteriia</taxon>
        <taxon>Flavobacteriales</taxon>
        <taxon>Flavobacteriaceae</taxon>
        <taxon>Flavobacterium</taxon>
    </lineage>
</organism>
<dbReference type="EMBL" id="PQNY01000009">
    <property type="protein sequence ID" value="POS01549.1"/>
    <property type="molecule type" value="Genomic_DNA"/>
</dbReference>
<sequence length="163" mass="19044">MQNNKNHLVILITAIVLSFFLGFKAGTFYENTSSSSTATLNSKTETVPASREHEDFKTREQKPEVTYTQEQNNNAIPEKVYTVLKYIREHNEAPEGYVGGRTFSNRERILPQFDDNHQKIKYQEWDVNPKEHGKNRGVERLVTSSKKAYYTNNHYKSFQEVYE</sequence>
<reference evidence="4 5" key="1">
    <citation type="submission" date="2018-01" db="EMBL/GenBank/DDBJ databases">
        <title>Genomic Encyclopedia of Type Strains, Phase I: the one thousand microbial genomes (KMG-I) project.</title>
        <authorList>
            <person name="Goeker M."/>
        </authorList>
    </citation>
    <scope>NUCLEOTIDE SEQUENCE [LARGE SCALE GENOMIC DNA]</scope>
    <source>
        <strain evidence="4 5">DSM 17960</strain>
    </source>
</reference>
<dbReference type="GO" id="GO:0003723">
    <property type="term" value="F:RNA binding"/>
    <property type="evidence" value="ECO:0007669"/>
    <property type="project" value="InterPro"/>
</dbReference>
<dbReference type="RefSeq" id="WP_103726149.1">
    <property type="nucleotide sequence ID" value="NZ_PQNY01000009.1"/>
</dbReference>
<evidence type="ECO:0000256" key="2">
    <source>
        <dbReference type="ARBA" id="ARBA00022801"/>
    </source>
</evidence>
<evidence type="ECO:0000256" key="1">
    <source>
        <dbReference type="ARBA" id="ARBA00022722"/>
    </source>
</evidence>
<comment type="caution">
    <text evidence="4">The sequence shown here is derived from an EMBL/GenBank/DDBJ whole genome shotgun (WGS) entry which is preliminary data.</text>
</comment>
<feature type="compositionally biased region" description="Basic and acidic residues" evidence="3">
    <location>
        <begin position="50"/>
        <end position="63"/>
    </location>
</feature>
<evidence type="ECO:0000256" key="3">
    <source>
        <dbReference type="SAM" id="MobiDB-lite"/>
    </source>
</evidence>
<accession>A0A2S4N756</accession>
<keyword evidence="2" id="KW-0378">Hydrolase</keyword>
<proteinExistence type="predicted"/>
<gene>
    <name evidence="4" type="ORF">Q361_1097</name>
</gene>
<keyword evidence="1" id="KW-0540">Nuclease</keyword>
<dbReference type="AlphaFoldDB" id="A0A2S4N756"/>
<dbReference type="GO" id="GO:0004521">
    <property type="term" value="F:RNA endonuclease activity"/>
    <property type="evidence" value="ECO:0007669"/>
    <property type="project" value="InterPro"/>
</dbReference>
<keyword evidence="5" id="KW-1185">Reference proteome</keyword>
<protein>
    <submittedName>
        <fullName evidence="4">Ribonuclease</fullName>
    </submittedName>
</protein>
<dbReference type="SUPFAM" id="SSF53933">
    <property type="entry name" value="Microbial ribonucleases"/>
    <property type="match status" value="1"/>
</dbReference>